<keyword evidence="6" id="KW-0816">Tricarboxylic acid cycle</keyword>
<keyword evidence="9" id="KW-0012">Acyltransferase</keyword>
<evidence type="ECO:0000256" key="11">
    <source>
        <dbReference type="ARBA" id="ARBA00032406"/>
    </source>
</evidence>
<dbReference type="InterPro" id="IPR023213">
    <property type="entry name" value="CAT-like_dom_sf"/>
</dbReference>
<dbReference type="SUPFAM" id="SSF52777">
    <property type="entry name" value="CoA-dependent acyltransferases"/>
    <property type="match status" value="1"/>
</dbReference>
<dbReference type="AlphaFoldDB" id="A0AA36DPA6"/>
<evidence type="ECO:0000256" key="9">
    <source>
        <dbReference type="ARBA" id="ARBA00023315"/>
    </source>
</evidence>
<evidence type="ECO:0000256" key="6">
    <source>
        <dbReference type="ARBA" id="ARBA00022532"/>
    </source>
</evidence>
<sequence length="128" mass="14403">MRMKYQKDFMKKHRTKLGLMSPLVQADAYALQEIIDGYEIIYRHFVDTSIAVATSKGLVVPVLRNVELINYTQIENELAALEEKDRDNRLALGIDGGTFTISSGGVFGSVSGGHQPIPERYPRNAWNF</sequence>
<evidence type="ECO:0000256" key="3">
    <source>
        <dbReference type="ARBA" id="ARBA00007317"/>
    </source>
</evidence>
<evidence type="ECO:0000256" key="2">
    <source>
        <dbReference type="ARBA" id="ARBA00005145"/>
    </source>
</evidence>
<evidence type="ECO:0000256" key="8">
    <source>
        <dbReference type="ARBA" id="ARBA00022823"/>
    </source>
</evidence>
<evidence type="ECO:0000256" key="1">
    <source>
        <dbReference type="ARBA" id="ARBA00001938"/>
    </source>
</evidence>
<dbReference type="Pfam" id="PF00198">
    <property type="entry name" value="2-oxoacid_dh"/>
    <property type="match status" value="1"/>
</dbReference>
<comment type="similarity">
    <text evidence="3">Belongs to the 2-oxoacid dehydrogenase family.</text>
</comment>
<keyword evidence="8" id="KW-0450">Lipoyl</keyword>
<dbReference type="InterPro" id="IPR050537">
    <property type="entry name" value="2-oxoacid_dehydrogenase"/>
</dbReference>
<reference evidence="14" key="1">
    <citation type="submission" date="2023-07" db="EMBL/GenBank/DDBJ databases">
        <authorList>
            <consortium name="CYATHOMIX"/>
        </authorList>
    </citation>
    <scope>NUCLEOTIDE SEQUENCE</scope>
    <source>
        <strain evidence="14">N/A</strain>
    </source>
</reference>
<dbReference type="Gene3D" id="3.30.559.10">
    <property type="entry name" value="Chloramphenicol acetyltransferase-like domain"/>
    <property type="match status" value="1"/>
</dbReference>
<evidence type="ECO:0000256" key="12">
    <source>
        <dbReference type="ARBA" id="ARBA00046046"/>
    </source>
</evidence>
<proteinExistence type="inferred from homology"/>
<comment type="function">
    <text evidence="12">Dihydrolipoamide succinyltransferase (E2) component of the 2-oxoglutarate dehydrogenase complex. The 2-oxoglutarate dehydrogenase complex catalyzes the overall conversion of 2-oxoglutarate to succinyl-CoA and CO(2). The 2-oxoglutarate dehydrogenase complex is mainly active in the mitochondrion. A fraction of the 2-oxoglutarate dehydrogenase complex also localizes in the nucleus and is required for lysine succinylation of histones: associates with KAT2A on chromatin and provides succinyl-CoA to histone succinyltransferase KAT2A.</text>
</comment>
<feature type="domain" description="2-oxoacid dehydrogenase acyltransferase catalytic" evidence="13">
    <location>
        <begin position="2"/>
        <end position="111"/>
    </location>
</feature>
<name>A0AA36DPA6_CYLNA</name>
<dbReference type="Proteomes" id="UP001176961">
    <property type="component" value="Unassembled WGS sequence"/>
</dbReference>
<dbReference type="PANTHER" id="PTHR43416">
    <property type="entry name" value="DIHYDROLIPOYLLYSINE-RESIDUE SUCCINYLTRANSFERASE COMPONENT OF 2-OXOGLUTARATE DEHYDROGENASE COMPLEX, MITOCHONDRIAL-RELATED"/>
    <property type="match status" value="1"/>
</dbReference>
<evidence type="ECO:0000259" key="13">
    <source>
        <dbReference type="Pfam" id="PF00198"/>
    </source>
</evidence>
<accession>A0AA36DPA6</accession>
<dbReference type="GO" id="GO:0005739">
    <property type="term" value="C:mitochondrion"/>
    <property type="evidence" value="ECO:0007669"/>
    <property type="project" value="TreeGrafter"/>
</dbReference>
<keyword evidence="15" id="KW-1185">Reference proteome</keyword>
<evidence type="ECO:0000256" key="7">
    <source>
        <dbReference type="ARBA" id="ARBA00022679"/>
    </source>
</evidence>
<dbReference type="InterPro" id="IPR001078">
    <property type="entry name" value="2-oxoacid_DH_actylTfrase"/>
</dbReference>
<dbReference type="EC" id="2.3.1.61" evidence="4"/>
<dbReference type="PANTHER" id="PTHR43416:SF5">
    <property type="entry name" value="DIHYDROLIPOYLLYSINE-RESIDUE SUCCINYLTRANSFERASE COMPONENT OF 2-OXOGLUTARATE DEHYDROGENASE COMPLEX, MITOCHONDRIAL"/>
    <property type="match status" value="1"/>
</dbReference>
<comment type="cofactor">
    <cofactor evidence="1">
        <name>(R)-lipoate</name>
        <dbReference type="ChEBI" id="CHEBI:83088"/>
    </cofactor>
</comment>
<comment type="caution">
    <text evidence="14">The sequence shown here is derived from an EMBL/GenBank/DDBJ whole genome shotgun (WGS) entry which is preliminary data.</text>
</comment>
<keyword evidence="7" id="KW-0808">Transferase</keyword>
<comment type="pathway">
    <text evidence="2">Amino-acid degradation; L-lysine degradation via saccharopine pathway; glutaryl-CoA from L-lysine: step 6/6.</text>
</comment>
<protein>
    <recommendedName>
        <fullName evidence="5">Dihydrolipoyllysine-residue succinyltransferase component of 2-oxoglutarate dehydrogenase complex, mitochondrial</fullName>
        <ecNumber evidence="4">2.3.1.61</ecNumber>
    </recommendedName>
    <alternativeName>
        <fullName evidence="11">2-oxoglutarate dehydrogenase complex component E2</fullName>
    </alternativeName>
    <alternativeName>
        <fullName evidence="10">E2K</fullName>
    </alternativeName>
</protein>
<evidence type="ECO:0000256" key="4">
    <source>
        <dbReference type="ARBA" id="ARBA00012945"/>
    </source>
</evidence>
<dbReference type="EMBL" id="CATQJL010000001">
    <property type="protein sequence ID" value="CAJ0591326.1"/>
    <property type="molecule type" value="Genomic_DNA"/>
</dbReference>
<organism evidence="14 15">
    <name type="scientific">Cylicocyclus nassatus</name>
    <name type="common">Nematode worm</name>
    <dbReference type="NCBI Taxonomy" id="53992"/>
    <lineage>
        <taxon>Eukaryota</taxon>
        <taxon>Metazoa</taxon>
        <taxon>Ecdysozoa</taxon>
        <taxon>Nematoda</taxon>
        <taxon>Chromadorea</taxon>
        <taxon>Rhabditida</taxon>
        <taxon>Rhabditina</taxon>
        <taxon>Rhabditomorpha</taxon>
        <taxon>Strongyloidea</taxon>
        <taxon>Strongylidae</taxon>
        <taxon>Cylicocyclus</taxon>
    </lineage>
</organism>
<dbReference type="GO" id="GO:0004149">
    <property type="term" value="F:dihydrolipoyllysine-residue succinyltransferase activity"/>
    <property type="evidence" value="ECO:0007669"/>
    <property type="project" value="UniProtKB-EC"/>
</dbReference>
<dbReference type="GO" id="GO:0006099">
    <property type="term" value="P:tricarboxylic acid cycle"/>
    <property type="evidence" value="ECO:0007669"/>
    <property type="project" value="UniProtKB-KW"/>
</dbReference>
<evidence type="ECO:0000313" key="14">
    <source>
        <dbReference type="EMBL" id="CAJ0591326.1"/>
    </source>
</evidence>
<evidence type="ECO:0000313" key="15">
    <source>
        <dbReference type="Proteomes" id="UP001176961"/>
    </source>
</evidence>
<evidence type="ECO:0000256" key="5">
    <source>
        <dbReference type="ARBA" id="ARBA00020294"/>
    </source>
</evidence>
<gene>
    <name evidence="14" type="ORF">CYNAS_LOCUS3309</name>
</gene>
<evidence type="ECO:0000256" key="10">
    <source>
        <dbReference type="ARBA" id="ARBA00031331"/>
    </source>
</evidence>